<comment type="caution">
    <text evidence="1">The sequence shown here is derived from an EMBL/GenBank/DDBJ whole genome shotgun (WGS) entry which is preliminary data.</text>
</comment>
<keyword evidence="2" id="KW-1185">Reference proteome</keyword>
<evidence type="ECO:0000313" key="1">
    <source>
        <dbReference type="EMBL" id="KAF8473650.1"/>
    </source>
</evidence>
<reference evidence="1" key="1">
    <citation type="submission" date="2019-10" db="EMBL/GenBank/DDBJ databases">
        <authorList>
            <consortium name="DOE Joint Genome Institute"/>
            <person name="Kuo A."/>
            <person name="Miyauchi S."/>
            <person name="Kiss E."/>
            <person name="Drula E."/>
            <person name="Kohler A."/>
            <person name="Sanchez-Garcia M."/>
            <person name="Andreopoulos B."/>
            <person name="Barry K.W."/>
            <person name="Bonito G."/>
            <person name="Buee M."/>
            <person name="Carver A."/>
            <person name="Chen C."/>
            <person name="Cichocki N."/>
            <person name="Clum A."/>
            <person name="Culley D."/>
            <person name="Crous P.W."/>
            <person name="Fauchery L."/>
            <person name="Girlanda M."/>
            <person name="Hayes R."/>
            <person name="Keri Z."/>
            <person name="LaButti K."/>
            <person name="Lipzen A."/>
            <person name="Lombard V."/>
            <person name="Magnuson J."/>
            <person name="Maillard F."/>
            <person name="Morin E."/>
            <person name="Murat C."/>
            <person name="Nolan M."/>
            <person name="Ohm R."/>
            <person name="Pangilinan J."/>
            <person name="Pereira M."/>
            <person name="Perotto S."/>
            <person name="Peter M."/>
            <person name="Riley R."/>
            <person name="Sitrit Y."/>
            <person name="Stielow B."/>
            <person name="Szollosi G."/>
            <person name="Zifcakova L."/>
            <person name="Stursova M."/>
            <person name="Spatafora J.W."/>
            <person name="Tedersoo L."/>
            <person name="Vaario L.-M."/>
            <person name="Yamada A."/>
            <person name="Yan M."/>
            <person name="Wang P."/>
            <person name="Xu J."/>
            <person name="Bruns T."/>
            <person name="Baldrian P."/>
            <person name="Vilgalys R."/>
            <person name="Henrissat B."/>
            <person name="Grigoriev I.V."/>
            <person name="Hibbett D."/>
            <person name="Nagy L.G."/>
            <person name="Martin F.M."/>
        </authorList>
    </citation>
    <scope>NUCLEOTIDE SEQUENCE</scope>
    <source>
        <strain evidence="1">Prilba</strain>
    </source>
</reference>
<sequence>MEATDEQKHLSGHRLRAVEKLTINHLPDEVLLETFDFYRQGIDSESYDHQWRRENVWFNLAHVCRKWRAVIFTSASRLDLGITVGPDEPRHIKTILSGPWPIFIYFKFVVRQPTRSALWRMRAALKHHDRVREINFRGGWAHFDKFFKETNRTFPVLESLVLGFENGFIPKLPDIFLGGPDLLNLHLRRLQLEHVFLANISGFLLTATALTDLSLQIDTAFSPPPKTSLLVCLQCMRLLRRLDLHTAYKFLEFPLQPSTPEDIVPLSKLTCFRYVGNIVYLDILAAGLSAPSLQDVDFDFPVEPPIVHLPRFINEIEEHYHAIHVTFRGWGFHLSLQSRSEYINHCKPHFKLGSVPTHRSRPPDSILGISSALSTRLTAVEELRVTFDEADANVWEDFIPWRRFLQQFSSVKALRTEGANNFYIARTLLQDHEEPGCDLAFLPALEEIELGKNSMSTPESQRGLELAAFEPFVSVRQQAGRPVKVFFGA</sequence>
<dbReference type="AlphaFoldDB" id="A0A9P5JZK6"/>
<dbReference type="EMBL" id="WHVB01000018">
    <property type="protein sequence ID" value="KAF8473650.1"/>
    <property type="molecule type" value="Genomic_DNA"/>
</dbReference>
<name>A0A9P5JZK6_9AGAM</name>
<dbReference type="SUPFAM" id="SSF52047">
    <property type="entry name" value="RNI-like"/>
    <property type="match status" value="1"/>
</dbReference>
<reference evidence="1" key="2">
    <citation type="journal article" date="2020" name="Nat. Commun.">
        <title>Large-scale genome sequencing of mycorrhizal fungi provides insights into the early evolution of symbiotic traits.</title>
        <authorList>
            <person name="Miyauchi S."/>
            <person name="Kiss E."/>
            <person name="Kuo A."/>
            <person name="Drula E."/>
            <person name="Kohler A."/>
            <person name="Sanchez-Garcia M."/>
            <person name="Morin E."/>
            <person name="Andreopoulos B."/>
            <person name="Barry K.W."/>
            <person name="Bonito G."/>
            <person name="Buee M."/>
            <person name="Carver A."/>
            <person name="Chen C."/>
            <person name="Cichocki N."/>
            <person name="Clum A."/>
            <person name="Culley D."/>
            <person name="Crous P.W."/>
            <person name="Fauchery L."/>
            <person name="Girlanda M."/>
            <person name="Hayes R.D."/>
            <person name="Keri Z."/>
            <person name="LaButti K."/>
            <person name="Lipzen A."/>
            <person name="Lombard V."/>
            <person name="Magnuson J."/>
            <person name="Maillard F."/>
            <person name="Murat C."/>
            <person name="Nolan M."/>
            <person name="Ohm R.A."/>
            <person name="Pangilinan J."/>
            <person name="Pereira M.F."/>
            <person name="Perotto S."/>
            <person name="Peter M."/>
            <person name="Pfister S."/>
            <person name="Riley R."/>
            <person name="Sitrit Y."/>
            <person name="Stielow J.B."/>
            <person name="Szollosi G."/>
            <person name="Zifcakova L."/>
            <person name="Stursova M."/>
            <person name="Spatafora J.W."/>
            <person name="Tedersoo L."/>
            <person name="Vaario L.M."/>
            <person name="Yamada A."/>
            <person name="Yan M."/>
            <person name="Wang P."/>
            <person name="Xu J."/>
            <person name="Bruns T."/>
            <person name="Baldrian P."/>
            <person name="Vilgalys R."/>
            <person name="Dunand C."/>
            <person name="Henrissat B."/>
            <person name="Grigoriev I.V."/>
            <person name="Hibbett D."/>
            <person name="Nagy L.G."/>
            <person name="Martin F.M."/>
        </authorList>
    </citation>
    <scope>NUCLEOTIDE SEQUENCE</scope>
    <source>
        <strain evidence="1">Prilba</strain>
    </source>
</reference>
<proteinExistence type="predicted"/>
<dbReference type="OrthoDB" id="3219396at2759"/>
<evidence type="ECO:0000313" key="2">
    <source>
        <dbReference type="Proteomes" id="UP000759537"/>
    </source>
</evidence>
<protein>
    <recommendedName>
        <fullName evidence="3">F-box domain-containing protein</fullName>
    </recommendedName>
</protein>
<gene>
    <name evidence="1" type="ORF">DFH94DRAFT_137259</name>
</gene>
<organism evidence="1 2">
    <name type="scientific">Russula ochroleuca</name>
    <dbReference type="NCBI Taxonomy" id="152965"/>
    <lineage>
        <taxon>Eukaryota</taxon>
        <taxon>Fungi</taxon>
        <taxon>Dikarya</taxon>
        <taxon>Basidiomycota</taxon>
        <taxon>Agaricomycotina</taxon>
        <taxon>Agaricomycetes</taxon>
        <taxon>Russulales</taxon>
        <taxon>Russulaceae</taxon>
        <taxon>Russula</taxon>
    </lineage>
</organism>
<accession>A0A9P5JZK6</accession>
<evidence type="ECO:0008006" key="3">
    <source>
        <dbReference type="Google" id="ProtNLM"/>
    </source>
</evidence>
<dbReference type="Proteomes" id="UP000759537">
    <property type="component" value="Unassembled WGS sequence"/>
</dbReference>